<keyword evidence="5" id="KW-1185">Reference proteome</keyword>
<evidence type="ECO:0000256" key="1">
    <source>
        <dbReference type="ARBA" id="ARBA00023157"/>
    </source>
</evidence>
<dbReference type="Proteomes" id="UP000245340">
    <property type="component" value="Unplaced"/>
</dbReference>
<feature type="chain" id="PRO_5039498469" evidence="3">
    <location>
        <begin position="30"/>
        <end position="392"/>
    </location>
</feature>
<dbReference type="FunFam" id="2.40.10.10:FF:000007">
    <property type="entry name" value="Transmembrane serine protease 7"/>
    <property type="match status" value="1"/>
</dbReference>
<dbReference type="InterPro" id="IPR009003">
    <property type="entry name" value="Peptidase_S1_PA"/>
</dbReference>
<dbReference type="GO" id="GO:0006508">
    <property type="term" value="P:proteolysis"/>
    <property type="evidence" value="ECO:0007669"/>
    <property type="project" value="InterPro"/>
</dbReference>
<feature type="compositionally biased region" description="Low complexity" evidence="2">
    <location>
        <begin position="60"/>
        <end position="71"/>
    </location>
</feature>
<dbReference type="FunFam" id="2.40.10.10:FF:000107">
    <property type="entry name" value="TISP43 isoform 6"/>
    <property type="match status" value="1"/>
</dbReference>
<dbReference type="Pfam" id="PF00089">
    <property type="entry name" value="Trypsin"/>
    <property type="match status" value="1"/>
</dbReference>
<name>A0A9B0G6B1_ODORO</name>
<feature type="region of interest" description="Disordered" evidence="2">
    <location>
        <begin position="34"/>
        <end position="75"/>
    </location>
</feature>
<dbReference type="SMART" id="SM00020">
    <property type="entry name" value="Tryp_SPc"/>
    <property type="match status" value="1"/>
</dbReference>
<proteinExistence type="predicted"/>
<feature type="domain" description="Peptidase S1" evidence="4">
    <location>
        <begin position="128"/>
        <end position="392"/>
    </location>
</feature>
<protein>
    <submittedName>
        <fullName evidence="6">Serine protease 40-like</fullName>
    </submittedName>
</protein>
<dbReference type="InterPro" id="IPR043504">
    <property type="entry name" value="Peptidase_S1_PA_chymotrypsin"/>
</dbReference>
<evidence type="ECO:0000259" key="4">
    <source>
        <dbReference type="PROSITE" id="PS50240"/>
    </source>
</evidence>
<dbReference type="InterPro" id="IPR001254">
    <property type="entry name" value="Trypsin_dom"/>
</dbReference>
<reference evidence="6" key="1">
    <citation type="submission" date="2025-08" db="UniProtKB">
        <authorList>
            <consortium name="RefSeq"/>
        </authorList>
    </citation>
    <scope>IDENTIFICATION</scope>
</reference>
<organism evidence="5 6">
    <name type="scientific">Odobenus rosmarus divergens</name>
    <name type="common">Pacific walrus</name>
    <dbReference type="NCBI Taxonomy" id="9708"/>
    <lineage>
        <taxon>Eukaryota</taxon>
        <taxon>Metazoa</taxon>
        <taxon>Chordata</taxon>
        <taxon>Craniata</taxon>
        <taxon>Vertebrata</taxon>
        <taxon>Euteleostomi</taxon>
        <taxon>Mammalia</taxon>
        <taxon>Eutheria</taxon>
        <taxon>Laurasiatheria</taxon>
        <taxon>Carnivora</taxon>
        <taxon>Caniformia</taxon>
        <taxon>Pinnipedia</taxon>
        <taxon>Odobenidae</taxon>
        <taxon>Odobenus</taxon>
    </lineage>
</organism>
<dbReference type="RefSeq" id="XP_004393642.1">
    <property type="nucleotide sequence ID" value="XM_004393585.1"/>
</dbReference>
<gene>
    <name evidence="6" type="primary">LOC101382863</name>
</gene>
<dbReference type="PANTHER" id="PTHR24252:SF7">
    <property type="entry name" value="HYALIN"/>
    <property type="match status" value="1"/>
</dbReference>
<feature type="signal peptide" evidence="3">
    <location>
        <begin position="1"/>
        <end position="29"/>
    </location>
</feature>
<dbReference type="GO" id="GO:0004252">
    <property type="term" value="F:serine-type endopeptidase activity"/>
    <property type="evidence" value="ECO:0007669"/>
    <property type="project" value="InterPro"/>
</dbReference>
<keyword evidence="3" id="KW-0732">Signal</keyword>
<evidence type="ECO:0000313" key="5">
    <source>
        <dbReference type="Proteomes" id="UP000245340"/>
    </source>
</evidence>
<keyword evidence="1" id="KW-1015">Disulfide bond</keyword>
<dbReference type="CDD" id="cd00190">
    <property type="entry name" value="Tryp_SPc"/>
    <property type="match status" value="1"/>
</dbReference>
<dbReference type="SUPFAM" id="SSF50494">
    <property type="entry name" value="Trypsin-like serine proteases"/>
    <property type="match status" value="1"/>
</dbReference>
<accession>A0A9B0G6B1</accession>
<dbReference type="AlphaFoldDB" id="A0A9B0G6B1"/>
<dbReference type="Gene3D" id="2.40.10.10">
    <property type="entry name" value="Trypsin-like serine proteases"/>
    <property type="match status" value="2"/>
</dbReference>
<evidence type="ECO:0000256" key="2">
    <source>
        <dbReference type="SAM" id="MobiDB-lite"/>
    </source>
</evidence>
<dbReference type="PROSITE" id="PS50240">
    <property type="entry name" value="TRYPSIN_DOM"/>
    <property type="match status" value="1"/>
</dbReference>
<evidence type="ECO:0000313" key="6">
    <source>
        <dbReference type="RefSeq" id="XP_004393642.1"/>
    </source>
</evidence>
<sequence>MDTEAPTAGSRGWLAALLWFLLLPAGMRGFWSEASRAPDPATDEAEAEEPGRPERGAQRLAPVADAAVAPSSPLPRPARPLGPHPLWALVPPGLAGLCSALQPSAAVMKAGVGGVSAVCGKPKAMGRIYGGRDVLAGQWPWQASLLYQRTHVCGAVLIDPLWLVSTAHCFLNKSHAPADYRVLLGSTRLYQHTQHAQEMSLSRIIVHPDFEKRHPFGSDIVMLQLHLPVNLTSYIAPACLPSPGMQLSPSLSCWITGWGMLSEDKHLHSPFHLQEGKVSLIENEFCNVLYRQRLSNSKTYSVQEEMLCAGDFSTGKAICQASRDMFIRGIVGVCGSPLYLLSGSAHRDPEEIQDPGSRIQERGPTVKLWCFLVYDQRIPGPVLAGTRTSTVI</sequence>
<evidence type="ECO:0000256" key="3">
    <source>
        <dbReference type="SAM" id="SignalP"/>
    </source>
</evidence>
<dbReference type="PANTHER" id="PTHR24252">
    <property type="entry name" value="ACROSIN-RELATED"/>
    <property type="match status" value="1"/>
</dbReference>